<organism evidence="8 9">
    <name type="scientific">Orchesella dallaii</name>
    <dbReference type="NCBI Taxonomy" id="48710"/>
    <lineage>
        <taxon>Eukaryota</taxon>
        <taxon>Metazoa</taxon>
        <taxon>Ecdysozoa</taxon>
        <taxon>Arthropoda</taxon>
        <taxon>Hexapoda</taxon>
        <taxon>Collembola</taxon>
        <taxon>Entomobryomorpha</taxon>
        <taxon>Entomobryoidea</taxon>
        <taxon>Orchesellidae</taxon>
        <taxon>Orchesellinae</taxon>
        <taxon>Orchesella</taxon>
    </lineage>
</organism>
<dbReference type="EMBL" id="CAXLJM020000006">
    <property type="protein sequence ID" value="CAL8071799.1"/>
    <property type="molecule type" value="Genomic_DNA"/>
</dbReference>
<evidence type="ECO:0000256" key="5">
    <source>
        <dbReference type="ARBA" id="ARBA00022777"/>
    </source>
</evidence>
<evidence type="ECO:0000256" key="1">
    <source>
        <dbReference type="ARBA" id="ARBA00007229"/>
    </source>
</evidence>
<gene>
    <name evidence="8" type="ORF">ODALV1_LOCUS1889</name>
</gene>
<evidence type="ECO:0000313" key="8">
    <source>
        <dbReference type="EMBL" id="CAL8071799.1"/>
    </source>
</evidence>
<evidence type="ECO:0000256" key="3">
    <source>
        <dbReference type="ARBA" id="ARBA00022679"/>
    </source>
</evidence>
<dbReference type="InterPro" id="IPR009286">
    <property type="entry name" value="Ins_P5_2-kin"/>
</dbReference>
<protein>
    <recommendedName>
        <fullName evidence="2 7">Inositol-pentakisphosphate 2-kinase</fullName>
        <ecNumber evidence="2 7">2.7.1.158</ecNumber>
    </recommendedName>
</protein>
<dbReference type="EC" id="2.7.1.158" evidence="2 7"/>
<dbReference type="Pfam" id="PF06090">
    <property type="entry name" value="Ins_P5_2-kin"/>
    <property type="match status" value="1"/>
</dbReference>
<comment type="similarity">
    <text evidence="1">Belongs to the IPK1 type 2 family.</text>
</comment>
<keyword evidence="9" id="KW-1185">Reference proteome</keyword>
<dbReference type="PANTHER" id="PTHR14456">
    <property type="entry name" value="INOSITOL POLYPHOSPHATE KINASE 1"/>
    <property type="match status" value="1"/>
</dbReference>
<comment type="domain">
    <text evidence="7">The EXKPK motif is conserved in inositol-pentakisphosphate 2-kinases of both family 1 and 2.</text>
</comment>
<keyword evidence="3 7" id="KW-0808">Transferase</keyword>
<keyword evidence="4 7" id="KW-0547">Nucleotide-binding</keyword>
<comment type="catalytic activity">
    <reaction evidence="7">
        <text>1D-myo-inositol 1,3,4,5,6-pentakisphosphate + ATP = 1D-myo-inositol hexakisphosphate + ADP + H(+)</text>
        <dbReference type="Rhea" id="RHEA:20313"/>
        <dbReference type="ChEBI" id="CHEBI:15378"/>
        <dbReference type="ChEBI" id="CHEBI:30616"/>
        <dbReference type="ChEBI" id="CHEBI:57733"/>
        <dbReference type="ChEBI" id="CHEBI:58130"/>
        <dbReference type="ChEBI" id="CHEBI:456216"/>
        <dbReference type="EC" id="2.7.1.158"/>
    </reaction>
</comment>
<dbReference type="PANTHER" id="PTHR14456:SF2">
    <property type="entry name" value="INOSITOL-PENTAKISPHOSPHATE 2-KINASE"/>
    <property type="match status" value="1"/>
</dbReference>
<keyword evidence="5 7" id="KW-0418">Kinase</keyword>
<keyword evidence="6 7" id="KW-0067">ATP-binding</keyword>
<evidence type="ECO:0000256" key="7">
    <source>
        <dbReference type="RuleBase" id="RU364126"/>
    </source>
</evidence>
<evidence type="ECO:0000256" key="4">
    <source>
        <dbReference type="ARBA" id="ARBA00022741"/>
    </source>
</evidence>
<dbReference type="Gene3D" id="3.30.200.110">
    <property type="entry name" value="Inositol-pentakisphosphate 2-kinase, N-lobe"/>
    <property type="match status" value="1"/>
</dbReference>
<dbReference type="Proteomes" id="UP001642540">
    <property type="component" value="Unassembled WGS sequence"/>
</dbReference>
<reference evidence="8 9" key="1">
    <citation type="submission" date="2024-08" db="EMBL/GenBank/DDBJ databases">
        <authorList>
            <person name="Cucini C."/>
            <person name="Frati F."/>
        </authorList>
    </citation>
    <scope>NUCLEOTIDE SEQUENCE [LARGE SCALE GENOMIC DNA]</scope>
</reference>
<comment type="function">
    <text evidence="7">Phosphorylates Ins(1,3,4,5,6)P5 at position 2 to form Ins(1,2,3,4,5,6)P6 (InsP6 or phytate).</text>
</comment>
<proteinExistence type="inferred from homology"/>
<evidence type="ECO:0000256" key="2">
    <source>
        <dbReference type="ARBA" id="ARBA00012023"/>
    </source>
</evidence>
<evidence type="ECO:0000313" key="9">
    <source>
        <dbReference type="Proteomes" id="UP001642540"/>
    </source>
</evidence>
<name>A0ABP1PRK7_9HEXA</name>
<sequence>MDRLDLMIDKLHPLISQVVKDLERNCDTACLEPLNIFSHVWQYRGEGNANVVVALQDDLRVIRLSKVNVGEPVGDLKKHRRKVEREVIFASRVFGLLIGSEFVGSVKAVILSQEQISRLNDLLGNVRPMYRRHKEIRVPYATSHSDFARIHRYPSSQSDYCIEIKPKQGWWPNSMKMKIGDLPSLCTYCLNQFLKLKRAKISSRTSYCPLDLFSGNPQRMIAAVTSLIANPQNNFRIFCDGKLVYGECKEESLEAILGKWLGNNERTASIYNAADLPSTINSFVYLLCMSLLKPKCSPGKSKYPGNNSFNVITRQLHKILSHTPPSHLYSQILAKSPPMSKGSTIGGNTIGKENLGVSCNDEAFALPEGCILSRILEIQKLVECQKSGIKGDPSIYKIYQKICPVHNCKGKGISSHIPQNSSFVKSLAQLNAQPILNVVLAEDDDSDDNFASSSENERLSDAESFEECFDTSSTEEDEDTLTMGLKFEDLKEPVFDSHTFECPGPSCLGAEKWLDEIENLPLSEQETQSMELYLLAATAKDCSIMVTFSPTEDFSEQTNNSESNSCFYKDTDLLIDDLNKKTHRVRIGVADLDPKPVTTIVRHYLRDNEMLQAYETCCNA</sequence>
<comment type="caution">
    <text evidence="8">The sequence shown here is derived from an EMBL/GenBank/DDBJ whole genome shotgun (WGS) entry which is preliminary data.</text>
</comment>
<accession>A0ABP1PRK7</accession>
<evidence type="ECO:0000256" key="6">
    <source>
        <dbReference type="ARBA" id="ARBA00022840"/>
    </source>
</evidence>
<dbReference type="InterPro" id="IPR043001">
    <property type="entry name" value="IP5_2-K_N_lobe"/>
</dbReference>